<dbReference type="EMBL" id="JBBPBN010000054">
    <property type="protein sequence ID" value="KAK8990449.1"/>
    <property type="molecule type" value="Genomic_DNA"/>
</dbReference>
<reference evidence="2 3" key="1">
    <citation type="journal article" date="2024" name="G3 (Bethesda)">
        <title>Genome assembly of Hibiscus sabdariffa L. provides insights into metabolisms of medicinal natural products.</title>
        <authorList>
            <person name="Kim T."/>
        </authorList>
    </citation>
    <scope>NUCLEOTIDE SEQUENCE [LARGE SCALE GENOMIC DNA]</scope>
    <source>
        <strain evidence="2">TK-2024</strain>
        <tissue evidence="2">Old leaves</tissue>
    </source>
</reference>
<comment type="caution">
    <text evidence="2">The sequence shown here is derived from an EMBL/GenBank/DDBJ whole genome shotgun (WGS) entry which is preliminary data.</text>
</comment>
<proteinExistence type="predicted"/>
<feature type="compositionally biased region" description="Acidic residues" evidence="1">
    <location>
        <begin position="109"/>
        <end position="135"/>
    </location>
</feature>
<keyword evidence="3" id="KW-1185">Reference proteome</keyword>
<evidence type="ECO:0000313" key="2">
    <source>
        <dbReference type="EMBL" id="KAK8990449.1"/>
    </source>
</evidence>
<sequence>MDGILCDSPYPFNVKTHDAIHRFFDELPININNVRCNHCSKHIGEKFIVVGDTDPPLPRPYALEGRVFFYSDRLLFWNGTRMVGADSDELVKRLVFFDGTQLHYCEPYQNEETDDEKTEFNYEETETKTDEEDSE</sequence>
<organism evidence="2 3">
    <name type="scientific">Hibiscus sabdariffa</name>
    <name type="common">roselle</name>
    <dbReference type="NCBI Taxonomy" id="183260"/>
    <lineage>
        <taxon>Eukaryota</taxon>
        <taxon>Viridiplantae</taxon>
        <taxon>Streptophyta</taxon>
        <taxon>Embryophyta</taxon>
        <taxon>Tracheophyta</taxon>
        <taxon>Spermatophyta</taxon>
        <taxon>Magnoliopsida</taxon>
        <taxon>eudicotyledons</taxon>
        <taxon>Gunneridae</taxon>
        <taxon>Pentapetalae</taxon>
        <taxon>rosids</taxon>
        <taxon>malvids</taxon>
        <taxon>Malvales</taxon>
        <taxon>Malvaceae</taxon>
        <taxon>Malvoideae</taxon>
        <taxon>Hibiscus</taxon>
    </lineage>
</organism>
<evidence type="ECO:0000256" key="1">
    <source>
        <dbReference type="SAM" id="MobiDB-lite"/>
    </source>
</evidence>
<gene>
    <name evidence="2" type="ORF">V6N11_009150</name>
</gene>
<evidence type="ECO:0008006" key="4">
    <source>
        <dbReference type="Google" id="ProtNLM"/>
    </source>
</evidence>
<name>A0ABR2PPZ3_9ROSI</name>
<feature type="region of interest" description="Disordered" evidence="1">
    <location>
        <begin position="107"/>
        <end position="135"/>
    </location>
</feature>
<dbReference type="Proteomes" id="UP001396334">
    <property type="component" value="Unassembled WGS sequence"/>
</dbReference>
<protein>
    <recommendedName>
        <fullName evidence="4">Yippee domain-containing protein</fullName>
    </recommendedName>
</protein>
<accession>A0ABR2PPZ3</accession>
<evidence type="ECO:0000313" key="3">
    <source>
        <dbReference type="Proteomes" id="UP001396334"/>
    </source>
</evidence>